<keyword evidence="2" id="KW-1185">Reference proteome</keyword>
<sequence>MAFRVGISTAGVIHTTCKLLWTALQPLLSQAHENLRTEKGSTNIYLCSNETDCKGMLCVHAYIPLKIVVYETCISHCIHDLLSLQGTYSIVLMDVVDSDLKFVVVDVGAYGRQSDGATLRTSRFGKCLKNGLLGLPPPRPLPNSAVLTPYVFLGDEALHLRPALLRPYRRKQQDEDKRIFNYRLSRARTINLLPEHADYVVIATCALHNYLRGDSGYIPPSYVDKEDAYGNIMKENWQLNFKDDETAMTDMGPQVGHNYSGSAREARDLFRSYFMSRQGAKESLYGAVDRRPTIQVRRAYRLRRSLNCLHDRRHVPYGQLAPVPLTPLVCLASECSTSLQATATRQLSYCSKPAEAPSIDTEDTTWVVILCTRILRLEQGP</sequence>
<reference evidence="1 2" key="1">
    <citation type="journal article" date="2020" name="Cell">
        <title>Large-Scale Comparative Analyses of Tick Genomes Elucidate Their Genetic Diversity and Vector Capacities.</title>
        <authorList>
            <consortium name="Tick Genome and Microbiome Consortium (TIGMIC)"/>
            <person name="Jia N."/>
            <person name="Wang J."/>
            <person name="Shi W."/>
            <person name="Du L."/>
            <person name="Sun Y."/>
            <person name="Zhan W."/>
            <person name="Jiang J.F."/>
            <person name="Wang Q."/>
            <person name="Zhang B."/>
            <person name="Ji P."/>
            <person name="Bell-Sakyi L."/>
            <person name="Cui X.M."/>
            <person name="Yuan T.T."/>
            <person name="Jiang B.G."/>
            <person name="Yang W.F."/>
            <person name="Lam T.T."/>
            <person name="Chang Q.C."/>
            <person name="Ding S.J."/>
            <person name="Wang X.J."/>
            <person name="Zhu J.G."/>
            <person name="Ruan X.D."/>
            <person name="Zhao L."/>
            <person name="Wei J.T."/>
            <person name="Ye R.Z."/>
            <person name="Que T.C."/>
            <person name="Du C.H."/>
            <person name="Zhou Y.H."/>
            <person name="Cheng J.X."/>
            <person name="Dai P.F."/>
            <person name="Guo W.B."/>
            <person name="Han X.H."/>
            <person name="Huang E.J."/>
            <person name="Li L.F."/>
            <person name="Wei W."/>
            <person name="Gao Y.C."/>
            <person name="Liu J.Z."/>
            <person name="Shao H.Z."/>
            <person name="Wang X."/>
            <person name="Wang C.C."/>
            <person name="Yang T.C."/>
            <person name="Huo Q.B."/>
            <person name="Li W."/>
            <person name="Chen H.Y."/>
            <person name="Chen S.E."/>
            <person name="Zhou L.G."/>
            <person name="Ni X.B."/>
            <person name="Tian J.H."/>
            <person name="Sheng Y."/>
            <person name="Liu T."/>
            <person name="Pan Y.S."/>
            <person name="Xia L.Y."/>
            <person name="Li J."/>
            <person name="Zhao F."/>
            <person name="Cao W.C."/>
        </authorList>
    </citation>
    <scope>NUCLEOTIDE SEQUENCE [LARGE SCALE GENOMIC DNA]</scope>
    <source>
        <strain evidence="1">Iper-2018</strain>
    </source>
</reference>
<comment type="caution">
    <text evidence="1">The sequence shown here is derived from an EMBL/GenBank/DDBJ whole genome shotgun (WGS) entry which is preliminary data.</text>
</comment>
<protein>
    <submittedName>
        <fullName evidence="1">Uncharacterized protein</fullName>
    </submittedName>
</protein>
<dbReference type="EMBL" id="JABSTQ010009362">
    <property type="protein sequence ID" value="KAG0430014.1"/>
    <property type="molecule type" value="Genomic_DNA"/>
</dbReference>
<gene>
    <name evidence="1" type="ORF">HPB47_023098</name>
</gene>
<evidence type="ECO:0000313" key="1">
    <source>
        <dbReference type="EMBL" id="KAG0430014.1"/>
    </source>
</evidence>
<proteinExistence type="predicted"/>
<organism evidence="1 2">
    <name type="scientific">Ixodes persulcatus</name>
    <name type="common">Taiga tick</name>
    <dbReference type="NCBI Taxonomy" id="34615"/>
    <lineage>
        <taxon>Eukaryota</taxon>
        <taxon>Metazoa</taxon>
        <taxon>Ecdysozoa</taxon>
        <taxon>Arthropoda</taxon>
        <taxon>Chelicerata</taxon>
        <taxon>Arachnida</taxon>
        <taxon>Acari</taxon>
        <taxon>Parasitiformes</taxon>
        <taxon>Ixodida</taxon>
        <taxon>Ixodoidea</taxon>
        <taxon>Ixodidae</taxon>
        <taxon>Ixodinae</taxon>
        <taxon>Ixodes</taxon>
    </lineage>
</organism>
<accession>A0AC60Q7Y4</accession>
<dbReference type="Proteomes" id="UP000805193">
    <property type="component" value="Unassembled WGS sequence"/>
</dbReference>
<evidence type="ECO:0000313" key="2">
    <source>
        <dbReference type="Proteomes" id="UP000805193"/>
    </source>
</evidence>
<name>A0AC60Q7Y4_IXOPE</name>